<dbReference type="EMBL" id="CAADFF010000002">
    <property type="protein sequence ID" value="VFJ86326.1"/>
    <property type="molecule type" value="Genomic_DNA"/>
</dbReference>
<reference evidence="1" key="1">
    <citation type="submission" date="2019-02" db="EMBL/GenBank/DDBJ databases">
        <authorList>
            <person name="Gruber-Vodicka R. H."/>
            <person name="Seah K. B. B."/>
        </authorList>
    </citation>
    <scope>NUCLEOTIDE SEQUENCE</scope>
    <source>
        <strain evidence="1">BECK_M7</strain>
    </source>
</reference>
<protein>
    <submittedName>
        <fullName evidence="1">Uncharacterized protein</fullName>
    </submittedName>
</protein>
<sequence length="251" mass="29149">MGSVNKKIVISIATFVTTSFIPGCGTVTSKNELNKKYQMAIADTAQASHMEIHRNLYAVNEKNKELIWSEGGSKILAVSWMSEYKYNNFYKNKEKISDKEEHATWVTLVPQVNKFCRDYLERKPKATKQEVDLRLKQYLGLPHEGKYDVFVEVWVSHQDMFRPCVDIEIHDHSCNLHFEEGKIPEVDNINKYDEYYKKPRNDAYPWTGLGYTYDWGNPDSEVGASEYILSPGSKYIIGRVMQTMDYCTMSY</sequence>
<gene>
    <name evidence="1" type="ORF">BECKLFY1418B_GA0070995_100292</name>
</gene>
<proteinExistence type="predicted"/>
<dbReference type="AlphaFoldDB" id="A0A450U586"/>
<name>A0A450U586_9GAMM</name>
<organism evidence="1">
    <name type="scientific">Candidatus Kentrum sp. LFY</name>
    <dbReference type="NCBI Taxonomy" id="2126342"/>
    <lineage>
        <taxon>Bacteria</taxon>
        <taxon>Pseudomonadati</taxon>
        <taxon>Pseudomonadota</taxon>
        <taxon>Gammaproteobacteria</taxon>
        <taxon>Candidatus Kentrum</taxon>
    </lineage>
</organism>
<accession>A0A450U586</accession>
<evidence type="ECO:0000313" key="1">
    <source>
        <dbReference type="EMBL" id="VFJ86326.1"/>
    </source>
</evidence>